<feature type="site" description="Cleavage; by autolysis" evidence="6">
    <location>
        <begin position="203"/>
        <end position="204"/>
    </location>
</feature>
<gene>
    <name evidence="6" type="primary">argJ</name>
    <name evidence="7" type="ORF">JOF33_001067</name>
</gene>
<dbReference type="InterPro" id="IPR042195">
    <property type="entry name" value="ArgJ_beta_C"/>
</dbReference>
<dbReference type="EC" id="2.3.1.1" evidence="6"/>
<comment type="function">
    <text evidence="6">Catalyzes two activities which are involved in the cyclic version of arginine biosynthesis: the synthesis of N-acetylglutamate from glutamate and acetyl-CoA as the acetyl donor, and of ornithine by transacetylation between N(2)-acetylornithine and glutamate.</text>
</comment>
<keyword evidence="6" id="KW-0028">Amino-acid biosynthesis</keyword>
<comment type="caution">
    <text evidence="7">The sequence shown here is derived from an EMBL/GenBank/DDBJ whole genome shotgun (WGS) entry which is preliminary data.</text>
</comment>
<accession>A0ABS4U6U2</accession>
<dbReference type="Proteomes" id="UP001519305">
    <property type="component" value="Unassembled WGS sequence"/>
</dbReference>
<feature type="active site" description="Nucleophile" evidence="6">
    <location>
        <position position="204"/>
    </location>
</feature>
<dbReference type="NCBIfam" id="NF003802">
    <property type="entry name" value="PRK05388.1"/>
    <property type="match status" value="1"/>
</dbReference>
<comment type="catalytic activity">
    <reaction evidence="6">
        <text>L-glutamate + acetyl-CoA = N-acetyl-L-glutamate + CoA + H(+)</text>
        <dbReference type="Rhea" id="RHEA:24292"/>
        <dbReference type="ChEBI" id="CHEBI:15378"/>
        <dbReference type="ChEBI" id="CHEBI:29985"/>
        <dbReference type="ChEBI" id="CHEBI:44337"/>
        <dbReference type="ChEBI" id="CHEBI:57287"/>
        <dbReference type="ChEBI" id="CHEBI:57288"/>
        <dbReference type="EC" id="2.3.1.1"/>
    </reaction>
</comment>
<keyword evidence="5 6" id="KW-0012">Acyltransferase</keyword>
<dbReference type="EC" id="2.3.1.35" evidence="6"/>
<dbReference type="SUPFAM" id="SSF56266">
    <property type="entry name" value="DmpA/ArgJ-like"/>
    <property type="match status" value="1"/>
</dbReference>
<feature type="site" description="Involved in the stabilization of negative charge on the oxyanion by the formation of the oxyanion hole" evidence="6">
    <location>
        <position position="133"/>
    </location>
</feature>
<feature type="binding site" evidence="6">
    <location>
        <position position="171"/>
    </location>
    <ligand>
        <name>substrate</name>
    </ligand>
</feature>
<dbReference type="InterPro" id="IPR016117">
    <property type="entry name" value="ArgJ-like_dom_sf"/>
</dbReference>
<keyword evidence="3 6" id="KW-0808">Transferase</keyword>
<keyword evidence="6" id="KW-0963">Cytoplasm</keyword>
<proteinExistence type="inferred from homology"/>
<evidence type="ECO:0000256" key="4">
    <source>
        <dbReference type="ARBA" id="ARBA00022813"/>
    </source>
</evidence>
<feature type="chain" id="PRO_5044912112" description="Arginine biosynthesis bifunctional protein ArgJ alpha chain" evidence="6">
    <location>
        <begin position="1"/>
        <end position="203"/>
    </location>
</feature>
<dbReference type="NCBIfam" id="TIGR00120">
    <property type="entry name" value="ArgJ"/>
    <property type="match status" value="1"/>
</dbReference>
<comment type="catalytic activity">
    <reaction evidence="6">
        <text>N(2)-acetyl-L-ornithine + L-glutamate = N-acetyl-L-glutamate + L-ornithine</text>
        <dbReference type="Rhea" id="RHEA:15349"/>
        <dbReference type="ChEBI" id="CHEBI:29985"/>
        <dbReference type="ChEBI" id="CHEBI:44337"/>
        <dbReference type="ChEBI" id="CHEBI:46911"/>
        <dbReference type="ChEBI" id="CHEBI:57805"/>
        <dbReference type="EC" id="2.3.1.35"/>
    </reaction>
</comment>
<feature type="binding site" evidence="6">
    <location>
        <position position="284"/>
    </location>
    <ligand>
        <name>substrate</name>
    </ligand>
</feature>
<evidence type="ECO:0000256" key="2">
    <source>
        <dbReference type="ARBA" id="ARBA00011475"/>
    </source>
</evidence>
<keyword evidence="8" id="KW-1185">Reference proteome</keyword>
<feature type="site" description="Involved in the stabilization of negative charge on the oxyanion by the formation of the oxyanion hole" evidence="6">
    <location>
        <position position="132"/>
    </location>
</feature>
<dbReference type="InterPro" id="IPR002813">
    <property type="entry name" value="Arg_biosynth_ArgJ"/>
</dbReference>
<feature type="binding site" evidence="6">
    <location>
        <position position="193"/>
    </location>
    <ligand>
        <name>substrate</name>
    </ligand>
</feature>
<keyword evidence="6" id="KW-0055">Arginine biosynthesis</keyword>
<protein>
    <recommendedName>
        <fullName evidence="6">Arginine biosynthesis bifunctional protein ArgJ</fullName>
    </recommendedName>
    <domain>
        <recommendedName>
            <fullName evidence="6">Glutamate N-acetyltransferase</fullName>
            <ecNumber evidence="6">2.3.1.35</ecNumber>
        </recommendedName>
        <alternativeName>
            <fullName evidence="6">Ornithine acetyltransferase</fullName>
            <shortName evidence="6">OATase</shortName>
        </alternativeName>
        <alternativeName>
            <fullName evidence="6">Ornithine transacetylase</fullName>
        </alternativeName>
    </domain>
    <domain>
        <recommendedName>
            <fullName evidence="6">Amino-acid acetyltransferase</fullName>
            <ecNumber evidence="6">2.3.1.1</ecNumber>
        </recommendedName>
        <alternativeName>
            <fullName evidence="6">N-acetylglutamate synthase</fullName>
            <shortName evidence="6">AGSase</shortName>
        </alternativeName>
    </domain>
    <component>
        <recommendedName>
            <fullName evidence="6">Arginine biosynthesis bifunctional protein ArgJ alpha chain</fullName>
        </recommendedName>
    </component>
    <component>
        <recommendedName>
            <fullName evidence="6">Arginine biosynthesis bifunctional protein ArgJ beta chain</fullName>
        </recommendedName>
    </component>
</protein>
<sequence length="409" mass="41489">MTAEKFSVADATVGGTVEFGPECGGVVAPRGFRASGITAGIKASGKPDMALVVNDGPKKTAAAVFTRNRVVAAPVTVTRDHIEDGSITAVLLNSGNANACNGRPGVEDALRSCESLSDELGVPVTDIAVCSTGLIGDRLPMDTILGGIEPLVGGLSGDNVAGRAAATAIMTTDLVDKQAVRRADGFTVGAMGKGVGMISPSMATMLGVLTTDADITPEMAHAALAAASEKTFNRLDIDGSTSTNDTVLLLASGASGYVPTQEELDAAVLAVCDSIAAQMQGDAEGVTKRVAITVTGTGGEDDALVAARIIGRDNLFKCAMFGSDPNWGRVLAAVGVAPVAMDPEHITVSFNGHVVCRDTGGTPDARDVDLSGSDIHVEVDLGTGDGGSATVRTTDLSHDYVHINSAYST</sequence>
<feature type="binding site" evidence="6">
    <location>
        <position position="404"/>
    </location>
    <ligand>
        <name>substrate</name>
    </ligand>
</feature>
<comment type="subunit">
    <text evidence="2 6">Heterotetramer of two alpha and two beta chains.</text>
</comment>
<keyword evidence="6" id="KW-0511">Multifunctional enzyme</keyword>
<dbReference type="Gene3D" id="3.10.20.340">
    <property type="entry name" value="ArgJ beta chain, C-terminal domain"/>
    <property type="match status" value="1"/>
</dbReference>
<dbReference type="Pfam" id="PF01960">
    <property type="entry name" value="ArgJ"/>
    <property type="match status" value="1"/>
</dbReference>
<dbReference type="EMBL" id="JAGINY010000001">
    <property type="protein sequence ID" value="MBP2332368.1"/>
    <property type="molecule type" value="Genomic_DNA"/>
</dbReference>
<dbReference type="PANTHER" id="PTHR23100:SF0">
    <property type="entry name" value="ARGININE BIOSYNTHESIS BIFUNCTIONAL PROTEIN ARGJ, MITOCHONDRIAL"/>
    <property type="match status" value="1"/>
</dbReference>
<feature type="chain" id="PRO_5044912111" description="Arginine biosynthesis bifunctional protein ArgJ beta chain" evidence="6">
    <location>
        <begin position="204"/>
        <end position="409"/>
    </location>
</feature>
<keyword evidence="4 6" id="KW-0068">Autocatalytic cleavage</keyword>
<organism evidence="7 8">
    <name type="scientific">Corynebacterium freneyi</name>
    <dbReference type="NCBI Taxonomy" id="134034"/>
    <lineage>
        <taxon>Bacteria</taxon>
        <taxon>Bacillati</taxon>
        <taxon>Actinomycetota</taxon>
        <taxon>Actinomycetes</taxon>
        <taxon>Mycobacteriales</taxon>
        <taxon>Corynebacteriaceae</taxon>
        <taxon>Corynebacterium</taxon>
    </lineage>
</organism>
<evidence type="ECO:0000313" key="8">
    <source>
        <dbReference type="Proteomes" id="UP001519305"/>
    </source>
</evidence>
<comment type="subcellular location">
    <subcellularLocation>
        <location evidence="6">Cytoplasm</location>
    </subcellularLocation>
</comment>
<reference evidence="7 8" key="1">
    <citation type="submission" date="2021-03" db="EMBL/GenBank/DDBJ databases">
        <title>Sequencing the genomes of 1000 actinobacteria strains.</title>
        <authorList>
            <person name="Klenk H.-P."/>
        </authorList>
    </citation>
    <scope>NUCLEOTIDE SEQUENCE [LARGE SCALE GENOMIC DNA]</scope>
    <source>
        <strain evidence="7 8">DSM 44506</strain>
    </source>
</reference>
<dbReference type="HAMAP" id="MF_01106">
    <property type="entry name" value="ArgJ"/>
    <property type="match status" value="1"/>
</dbReference>
<dbReference type="GO" id="GO:0004358">
    <property type="term" value="F:L-glutamate N-acetyltransferase activity, acting on acetyl-L-ornithine as donor"/>
    <property type="evidence" value="ECO:0007669"/>
    <property type="project" value="UniProtKB-EC"/>
</dbReference>
<feature type="binding site" evidence="6">
    <location>
        <position position="204"/>
    </location>
    <ligand>
        <name>substrate</name>
    </ligand>
</feature>
<feature type="binding site" evidence="6">
    <location>
        <position position="409"/>
    </location>
    <ligand>
        <name>substrate</name>
    </ligand>
</feature>
<evidence type="ECO:0000256" key="1">
    <source>
        <dbReference type="ARBA" id="ARBA00006774"/>
    </source>
</evidence>
<comment type="similarity">
    <text evidence="1 6">Belongs to the ArgJ family.</text>
</comment>
<evidence type="ECO:0000256" key="3">
    <source>
        <dbReference type="ARBA" id="ARBA00022679"/>
    </source>
</evidence>
<dbReference type="PANTHER" id="PTHR23100">
    <property type="entry name" value="ARGININE BIOSYNTHESIS BIFUNCTIONAL PROTEIN ARGJ"/>
    <property type="match status" value="1"/>
</dbReference>
<name>A0ABS4U6U2_9CORY</name>
<evidence type="ECO:0000313" key="7">
    <source>
        <dbReference type="EMBL" id="MBP2332368.1"/>
    </source>
</evidence>
<evidence type="ECO:0000256" key="6">
    <source>
        <dbReference type="HAMAP-Rule" id="MF_01106"/>
    </source>
</evidence>
<comment type="pathway">
    <text evidence="6">Amino-acid biosynthesis; L-arginine biosynthesis; L-ornithine and N-acetyl-L-glutamate from L-glutamate and N(2)-acetyl-L-ornithine (cyclic): step 1/1.</text>
</comment>
<evidence type="ECO:0000256" key="5">
    <source>
        <dbReference type="ARBA" id="ARBA00023315"/>
    </source>
</evidence>
<dbReference type="CDD" id="cd02152">
    <property type="entry name" value="OAT"/>
    <property type="match status" value="1"/>
</dbReference>
<dbReference type="Gene3D" id="3.60.70.12">
    <property type="entry name" value="L-amino peptidase D-ALA esterase/amidase"/>
    <property type="match status" value="1"/>
</dbReference>
<comment type="pathway">
    <text evidence="6">Amino-acid biosynthesis; L-arginine biosynthesis; N(2)-acetyl-L-ornithine from L-glutamate: step 1/4.</text>
</comment>